<keyword evidence="1" id="KW-1133">Transmembrane helix</keyword>
<proteinExistence type="predicted"/>
<feature type="transmembrane region" description="Helical" evidence="1">
    <location>
        <begin position="31"/>
        <end position="50"/>
    </location>
</feature>
<reference evidence="2 3" key="1">
    <citation type="journal article" date="2016" name="Environ. Microbiol.">
        <title>New Methyloceanibacter diversity from North Sea sediments includes methanotroph containing solely the soluble methane monooxygenase.</title>
        <authorList>
            <person name="Vekeman B."/>
            <person name="Kerckhof F.M."/>
            <person name="Cremers G."/>
            <person name="de Vos P."/>
            <person name="Vandamme P."/>
            <person name="Boon N."/>
            <person name="Op den Camp H.J."/>
            <person name="Heylen K."/>
        </authorList>
    </citation>
    <scope>NUCLEOTIDE SEQUENCE [LARGE SCALE GENOMIC DNA]</scope>
    <source>
        <strain evidence="2 3">R-67174</strain>
    </source>
</reference>
<keyword evidence="1" id="KW-0472">Membrane</keyword>
<feature type="transmembrane region" description="Helical" evidence="1">
    <location>
        <begin position="120"/>
        <end position="153"/>
    </location>
</feature>
<evidence type="ECO:0000313" key="2">
    <source>
        <dbReference type="EMBL" id="ODR99356.1"/>
    </source>
</evidence>
<keyword evidence="1" id="KW-0812">Transmembrane</keyword>
<dbReference type="EMBL" id="LPWG01000011">
    <property type="protein sequence ID" value="ODR99356.1"/>
    <property type="molecule type" value="Genomic_DNA"/>
</dbReference>
<gene>
    <name evidence="2" type="ORF">AUC68_05125</name>
</gene>
<keyword evidence="3" id="KW-1185">Reference proteome</keyword>
<dbReference type="RefSeq" id="WP_069437297.1">
    <property type="nucleotide sequence ID" value="NZ_LPWG01000011.1"/>
</dbReference>
<organism evidence="2 3">
    <name type="scientific">Methyloceanibacter methanicus</name>
    <dbReference type="NCBI Taxonomy" id="1774968"/>
    <lineage>
        <taxon>Bacteria</taxon>
        <taxon>Pseudomonadati</taxon>
        <taxon>Pseudomonadota</taxon>
        <taxon>Alphaproteobacteria</taxon>
        <taxon>Hyphomicrobiales</taxon>
        <taxon>Hyphomicrobiaceae</taxon>
        <taxon>Methyloceanibacter</taxon>
    </lineage>
</organism>
<protein>
    <submittedName>
        <fullName evidence="2">Uncharacterized protein</fullName>
    </submittedName>
</protein>
<sequence>MIVLTVIALVYRVFALSPSLTAAPQKLTPDFVGLSIIALPVVAVLVAVFSQLCFATFWARVGATFFGLLAVLYVLALPELAVVVNMSSALCAEKVAAGETVPMACEAPVRSLVEVLALWLFAWSVGIVVPIVAAVTFVHAWVLLLGAVVHGFIQRLHRARAG</sequence>
<accession>A0A1E3W2J2</accession>
<evidence type="ECO:0000256" key="1">
    <source>
        <dbReference type="SAM" id="Phobius"/>
    </source>
</evidence>
<feature type="transmembrane region" description="Helical" evidence="1">
    <location>
        <begin position="57"/>
        <end position="76"/>
    </location>
</feature>
<dbReference type="Proteomes" id="UP000094501">
    <property type="component" value="Unassembled WGS sequence"/>
</dbReference>
<dbReference type="AlphaFoldDB" id="A0A1E3W2J2"/>
<comment type="caution">
    <text evidence="2">The sequence shown here is derived from an EMBL/GenBank/DDBJ whole genome shotgun (WGS) entry which is preliminary data.</text>
</comment>
<evidence type="ECO:0000313" key="3">
    <source>
        <dbReference type="Proteomes" id="UP000094501"/>
    </source>
</evidence>
<name>A0A1E3W2J2_9HYPH</name>